<dbReference type="eggNOG" id="COG5032">
    <property type="taxonomic scope" value="Bacteria"/>
</dbReference>
<dbReference type="AlphaFoldDB" id="K6X6T3"/>
<keyword evidence="3" id="KW-1185">Reference proteome</keyword>
<proteinExistence type="predicted"/>
<evidence type="ECO:0000256" key="1">
    <source>
        <dbReference type="SAM" id="MobiDB-lite"/>
    </source>
</evidence>
<dbReference type="STRING" id="1184609.KILIM_005_01510"/>
<dbReference type="Proteomes" id="UP000008366">
    <property type="component" value="Unassembled WGS sequence"/>
</dbReference>
<accession>K6X6T3</accession>
<dbReference type="EMBL" id="BAHD01000005">
    <property type="protein sequence ID" value="GAB94534.1"/>
    <property type="molecule type" value="Genomic_DNA"/>
</dbReference>
<evidence type="ECO:0000313" key="2">
    <source>
        <dbReference type="EMBL" id="GAB94534.1"/>
    </source>
</evidence>
<protein>
    <recommendedName>
        <fullName evidence="4">PI3K/PI4K catalytic domain-containing protein</fullName>
    </recommendedName>
</protein>
<reference evidence="2 3" key="1">
    <citation type="submission" date="2012-08" db="EMBL/GenBank/DDBJ databases">
        <title>Whole genome shotgun sequence of Kineosphaera limosa NBRC 100340.</title>
        <authorList>
            <person name="Yoshida I."/>
            <person name="Isaki S."/>
            <person name="Hosoyama A."/>
            <person name="Tsuchikane K."/>
            <person name="Katsumata H."/>
            <person name="Ando Y."/>
            <person name="Ohji S."/>
            <person name="Hamada M."/>
            <person name="Tamura T."/>
            <person name="Yamazoe A."/>
            <person name="Yamazaki S."/>
            <person name="Fujita N."/>
        </authorList>
    </citation>
    <scope>NUCLEOTIDE SEQUENCE [LARGE SCALE GENOMIC DNA]</scope>
    <source>
        <strain evidence="2 3">NBRC 100340</strain>
    </source>
</reference>
<sequence length="328" mass="35696">MNAPAVFPPPSPRTPEPEHGTPGVPLDAAAQRLHARLRTAGLTVLGQLLDSSNTTLLSRLEDCDDSDDSEHVIYKPVAGERPLWDFPDGHLAYREVATWLVATAGGWDVVPPTVWRDGPFGPGSVQRWVTAVPTDAPSDSPEEEGEFSSGEEHAPGEEIEVDTDVERSDRFVGLFDPAALPQGWLPVLSGRLAAGGHVVVAHADRADLRSVAVLDAAINNSDRKGSHLLTGLDGRLWCIDHGVTLHQEDKLRTVLWGWAGQPIPEADLERLERLRVALEPSSALAARLGELLTRVEAAALRRRVRDLLTTQRHPMPSPDWPCVPWPAL</sequence>
<gene>
    <name evidence="2" type="ORF">KILIM_005_01510</name>
</gene>
<evidence type="ECO:0000313" key="3">
    <source>
        <dbReference type="Proteomes" id="UP000008366"/>
    </source>
</evidence>
<organism evidence="2 3">
    <name type="scientific">Kineosphaera limosa NBRC 100340</name>
    <dbReference type="NCBI Taxonomy" id="1184609"/>
    <lineage>
        <taxon>Bacteria</taxon>
        <taxon>Bacillati</taxon>
        <taxon>Actinomycetota</taxon>
        <taxon>Actinomycetes</taxon>
        <taxon>Micrococcales</taxon>
        <taxon>Dermatophilaceae</taxon>
        <taxon>Kineosphaera</taxon>
    </lineage>
</organism>
<feature type="region of interest" description="Disordered" evidence="1">
    <location>
        <begin position="133"/>
        <end position="159"/>
    </location>
</feature>
<dbReference type="RefSeq" id="WP_006591067.1">
    <property type="nucleotide sequence ID" value="NZ_BAHD01000005.1"/>
</dbReference>
<dbReference type="NCBIfam" id="TIGR03843">
    <property type="entry name" value="SCO1664 family protein"/>
    <property type="match status" value="1"/>
</dbReference>
<evidence type="ECO:0008006" key="4">
    <source>
        <dbReference type="Google" id="ProtNLM"/>
    </source>
</evidence>
<feature type="compositionally biased region" description="Pro residues" evidence="1">
    <location>
        <begin position="1"/>
        <end position="14"/>
    </location>
</feature>
<dbReference type="InterPro" id="IPR022292">
    <property type="entry name" value="CHP03843"/>
</dbReference>
<feature type="region of interest" description="Disordered" evidence="1">
    <location>
        <begin position="1"/>
        <end position="25"/>
    </location>
</feature>
<name>K6X6T3_9MICO</name>
<comment type="caution">
    <text evidence="2">The sequence shown here is derived from an EMBL/GenBank/DDBJ whole genome shotgun (WGS) entry which is preliminary data.</text>
</comment>